<proteinExistence type="predicted"/>
<dbReference type="Pfam" id="PF13432">
    <property type="entry name" value="TPR_16"/>
    <property type="match status" value="1"/>
</dbReference>
<dbReference type="EMBL" id="DTGZ01000028">
    <property type="protein sequence ID" value="HGV96962.1"/>
    <property type="molecule type" value="Genomic_DNA"/>
</dbReference>
<organism evidence="4">
    <name type="scientific">candidate division WOR-3 bacterium</name>
    <dbReference type="NCBI Taxonomy" id="2052148"/>
    <lineage>
        <taxon>Bacteria</taxon>
        <taxon>Bacteria division WOR-3</taxon>
    </lineage>
</organism>
<keyword evidence="1" id="KW-0677">Repeat</keyword>
<dbReference type="Pfam" id="PF14559">
    <property type="entry name" value="TPR_19"/>
    <property type="match status" value="2"/>
</dbReference>
<dbReference type="SUPFAM" id="SSF48452">
    <property type="entry name" value="TPR-like"/>
    <property type="match status" value="6"/>
</dbReference>
<feature type="repeat" description="TPR" evidence="3">
    <location>
        <begin position="44"/>
        <end position="77"/>
    </location>
</feature>
<feature type="repeat" description="TPR" evidence="3">
    <location>
        <begin position="1026"/>
        <end position="1059"/>
    </location>
</feature>
<dbReference type="SMART" id="SM00028">
    <property type="entry name" value="TPR"/>
    <property type="match status" value="14"/>
</dbReference>
<evidence type="ECO:0000256" key="1">
    <source>
        <dbReference type="ARBA" id="ARBA00022737"/>
    </source>
</evidence>
<name>A0A7C4TCR2_UNCW3</name>
<comment type="caution">
    <text evidence="4">The sequence shown here is derived from an EMBL/GenBank/DDBJ whole genome shotgun (WGS) entry which is preliminary data.</text>
</comment>
<dbReference type="PANTHER" id="PTHR45586">
    <property type="entry name" value="TPR REPEAT-CONTAINING PROTEIN PA4667"/>
    <property type="match status" value="1"/>
</dbReference>
<dbReference type="PANTHER" id="PTHR45586:SF1">
    <property type="entry name" value="LIPOPOLYSACCHARIDE ASSEMBLY PROTEIN B"/>
    <property type="match status" value="1"/>
</dbReference>
<evidence type="ECO:0000256" key="2">
    <source>
        <dbReference type="ARBA" id="ARBA00022803"/>
    </source>
</evidence>
<dbReference type="PROSITE" id="PS50005">
    <property type="entry name" value="TPR"/>
    <property type="match status" value="4"/>
</dbReference>
<dbReference type="InterPro" id="IPR051012">
    <property type="entry name" value="CellSynth/LPSAsmb/PSIAsmb"/>
</dbReference>
<feature type="repeat" description="TPR" evidence="3">
    <location>
        <begin position="306"/>
        <end position="339"/>
    </location>
</feature>
<evidence type="ECO:0000313" key="4">
    <source>
        <dbReference type="EMBL" id="HGV96962.1"/>
    </source>
</evidence>
<reference evidence="4" key="1">
    <citation type="journal article" date="2020" name="mSystems">
        <title>Genome- and Community-Level Interaction Insights into Carbon Utilization and Element Cycling Functions of Hydrothermarchaeota in Hydrothermal Sediment.</title>
        <authorList>
            <person name="Zhou Z."/>
            <person name="Liu Y."/>
            <person name="Xu W."/>
            <person name="Pan J."/>
            <person name="Luo Z.H."/>
            <person name="Li M."/>
        </authorList>
    </citation>
    <scope>NUCLEOTIDE SEQUENCE [LARGE SCALE GENOMIC DNA]</scope>
    <source>
        <strain evidence="4">SpSt-774</strain>
    </source>
</reference>
<dbReference type="AlphaFoldDB" id="A0A7C4TCR2"/>
<dbReference type="Pfam" id="PF13181">
    <property type="entry name" value="TPR_8"/>
    <property type="match status" value="3"/>
</dbReference>
<keyword evidence="2 3" id="KW-0802">TPR repeat</keyword>
<protein>
    <submittedName>
        <fullName evidence="4">Tetratricopeptide repeat protein</fullName>
    </submittedName>
</protein>
<evidence type="ECO:0000256" key="3">
    <source>
        <dbReference type="PROSITE-ProRule" id="PRU00339"/>
    </source>
</evidence>
<feature type="repeat" description="TPR" evidence="3">
    <location>
        <begin position="925"/>
        <end position="958"/>
    </location>
</feature>
<dbReference type="InterPro" id="IPR011990">
    <property type="entry name" value="TPR-like_helical_dom_sf"/>
</dbReference>
<gene>
    <name evidence="4" type="ORF">ENV60_01520</name>
</gene>
<dbReference type="InterPro" id="IPR019734">
    <property type="entry name" value="TPR_rpt"/>
</dbReference>
<accession>A0A7C4TCR2</accession>
<dbReference type="Gene3D" id="1.25.40.10">
    <property type="entry name" value="Tetratricopeptide repeat domain"/>
    <property type="match status" value="6"/>
</dbReference>
<sequence length="1243" mass="143561">MFDIFAGKDPQKALQRAHELIKEGKVPQAIKVLNDNLTQGEESFDLYLELARLYFETDQRAEAVEALRNVQTLVPSRSDEVIALLSDYFYRHASIDAGDFLIQLYTQQSQYEEIAKVLRSFQEREIKLLVNKYEKLRQQLTGKKVISKKDLENIIILCTIYFLTRDPKIATEIIESMLDLEGFQKEILAWARVIARERFNDPYAALLLLKLLIRNGQYDEALVQAQRAYEKFPDFLDPLIDILSQAHPPKELESDFSEFLTGLYVKKGDLDASLARLQIVLRNDPAKIDEVIKTLRELQRINPKNLKVLYTLGDTLLNSGRISLAITEYDKIMEIAPEEAEKITERYKRAFEKEPNNPLVIQGLVNFYLKQNRFDEAVDVIQRAYNIDRGLLDEYLLNLNAILEKNPDNLDALKLLGLCYAHKGENENAIVIIENLLESGRYDMVEQMLDDITKARPKEYQYLNLRALSLTKTGEIERAYSLIINNLDDELNKVLIFIPTLDKIINHRPDLAPKIIEFYQKHQSEEPVVFDIALARAYAYCGEYEKSIKKFDEYLSKPEYKDTAKRALVEVIKERPKAIPLLLSAARAFMKDGEIEIATQFFKTAQIVDPKAFFEIIDEFYDTLKNFPKDREVRVMLIDTFFDRKVYDRVIEEAKKAIEVFGQEAQYFNLRLGQALVEKGNLSDGVRPLMLALDGTEDYSKEVLEYLNKILAIDKSNIPAHFARGRALARARRIDEAVEEYILTARIVPARAEYVLEELKNLLSRAIANPNVLYAIGSVEISLKRYEEGIKHIVSSCELDSNLVGRAIPIFEKLLKEVPSPSLEFALGRLYSIANLKDSAVRYYISAQSRDKKYLEQAISEMKKICMEDPENIGARKGLAQIYFNYNNLEDALNLTDEIYRSYPQEAAWAKSFVFEILSKNPNHLPSYYFLGKVFLQEKNFAKALDVFKKLLEIFPSEVPEVIKILNLYQEQDFEVAFYLAKLYKEGAKISDALELFRNLFNKNVTYADAIIEQLGEILGKNSNLPEAHILLSDIFIFKGEYDLAIDSLTKAERLVPERWEEVALKKGQAYFKKGEIEKAIEIYNTLLGKTLDRKRVYKIIKETKEKYLKEQLEKIKGEDVQQRLARARVYLLLGQISDVEKELDFEPQDTATKKQCLLLKAEVCLKENRPLDALEVIRNLPVDIETAPVYADIYEAIGSYEAAASVLRMIDRKEWNERILKYEKLAQEKRLGKARYFIEGRI</sequence>